<dbReference type="EMBL" id="AFWE01000067">
    <property type="protein sequence ID" value="EGU39560.1"/>
    <property type="molecule type" value="Genomic_DNA"/>
</dbReference>
<protein>
    <recommendedName>
        <fullName evidence="4">DUF2635 domain-containing protein</fullName>
    </recommendedName>
</protein>
<sequence>MKRKIRPAKPGLTLRHPKTLQKLPAEGALVELNSYWRRRLRDGDAVFCEDKPQAPVVASEPESASEDKPKKGAKA</sequence>
<evidence type="ECO:0000313" key="2">
    <source>
        <dbReference type="EMBL" id="EGU39560.1"/>
    </source>
</evidence>
<feature type="compositionally biased region" description="Basic and acidic residues" evidence="1">
    <location>
        <begin position="65"/>
        <end position="75"/>
    </location>
</feature>
<gene>
    <name evidence="2" type="ORF">VIS19158_02285</name>
</gene>
<comment type="caution">
    <text evidence="2">The sequence shown here is derived from an EMBL/GenBank/DDBJ whole genome shotgun (WGS) entry which is preliminary data.</text>
</comment>
<reference evidence="2 3" key="1">
    <citation type="journal article" date="2012" name="Int. J. Syst. Evol. Microbiol.">
        <title>Vibrio caribbeanicus sp. nov., isolated from the marine sponge Scleritoderma cyanea.</title>
        <authorList>
            <person name="Hoffmann M."/>
            <person name="Monday S.R."/>
            <person name="Allard M.W."/>
            <person name="Strain E.A."/>
            <person name="Whittaker P."/>
            <person name="Naum M."/>
            <person name="McCarthy P.J."/>
            <person name="Lopez J.V."/>
            <person name="Fischer M."/>
            <person name="Brown E.W."/>
        </authorList>
    </citation>
    <scope>NUCLEOTIDE SEQUENCE [LARGE SCALE GENOMIC DNA]</scope>
    <source>
        <strain evidence="2 3">LMG 19158</strain>
    </source>
</reference>
<dbReference type="AlphaFoldDB" id="F9RKM8"/>
<accession>F9RKM8</accession>
<dbReference type="InterPro" id="IPR024400">
    <property type="entry name" value="DUF2635"/>
</dbReference>
<evidence type="ECO:0000256" key="1">
    <source>
        <dbReference type="SAM" id="MobiDB-lite"/>
    </source>
</evidence>
<evidence type="ECO:0008006" key="4">
    <source>
        <dbReference type="Google" id="ProtNLM"/>
    </source>
</evidence>
<dbReference type="Pfam" id="PF10948">
    <property type="entry name" value="DUF2635"/>
    <property type="match status" value="1"/>
</dbReference>
<organism evidence="2 3">
    <name type="scientific">Vibrio scophthalmi LMG 19158</name>
    <dbReference type="NCBI Taxonomy" id="870967"/>
    <lineage>
        <taxon>Bacteria</taxon>
        <taxon>Pseudomonadati</taxon>
        <taxon>Pseudomonadota</taxon>
        <taxon>Gammaproteobacteria</taxon>
        <taxon>Vibrionales</taxon>
        <taxon>Vibrionaceae</taxon>
        <taxon>Vibrio</taxon>
    </lineage>
</organism>
<dbReference type="RefSeq" id="WP_005593723.1">
    <property type="nucleotide sequence ID" value="NZ_AFWE01000067.1"/>
</dbReference>
<feature type="region of interest" description="Disordered" evidence="1">
    <location>
        <begin position="51"/>
        <end position="75"/>
    </location>
</feature>
<name>F9RKM8_9VIBR</name>
<evidence type="ECO:0000313" key="3">
    <source>
        <dbReference type="Proteomes" id="UP000004349"/>
    </source>
</evidence>
<dbReference type="Proteomes" id="UP000004349">
    <property type="component" value="Unassembled WGS sequence"/>
</dbReference>
<proteinExistence type="predicted"/>